<dbReference type="PANTHER" id="PTHR10082:SF3">
    <property type="entry name" value="INTEGRIN BETA-LIKE PROTEIN 1"/>
    <property type="match status" value="1"/>
</dbReference>
<dbReference type="InParanoid" id="A0A4W3H3P9"/>
<reference evidence="17" key="2">
    <citation type="journal article" date="2007" name="PLoS Biol.">
        <title>Survey sequencing and comparative analysis of the elephant shark (Callorhinchus milii) genome.</title>
        <authorList>
            <person name="Venkatesh B."/>
            <person name="Kirkness E.F."/>
            <person name="Loh Y.H."/>
            <person name="Halpern A.L."/>
            <person name="Lee A.P."/>
            <person name="Johnson J."/>
            <person name="Dandona N."/>
            <person name="Viswanathan L.D."/>
            <person name="Tay A."/>
            <person name="Venter J.C."/>
            <person name="Strausberg R.L."/>
            <person name="Brenner S."/>
        </authorList>
    </citation>
    <scope>NUCLEOTIDE SEQUENCE [LARGE SCALE GENOMIC DNA]</scope>
</reference>
<dbReference type="GO" id="GO:0016477">
    <property type="term" value="P:cell migration"/>
    <property type="evidence" value="ECO:0007669"/>
    <property type="project" value="TreeGrafter"/>
</dbReference>
<evidence type="ECO:0000256" key="11">
    <source>
        <dbReference type="ARBA" id="ARBA00023136"/>
    </source>
</evidence>
<keyword evidence="8" id="KW-0677">Repeat</keyword>
<reference evidence="16" key="5">
    <citation type="submission" date="2025-09" db="UniProtKB">
        <authorList>
            <consortium name="Ensembl"/>
        </authorList>
    </citation>
    <scope>IDENTIFICATION</scope>
</reference>
<evidence type="ECO:0000256" key="13">
    <source>
        <dbReference type="ARBA" id="ARBA00023180"/>
    </source>
</evidence>
<dbReference type="GO" id="GO:0005925">
    <property type="term" value="C:focal adhesion"/>
    <property type="evidence" value="ECO:0007669"/>
    <property type="project" value="TreeGrafter"/>
</dbReference>
<dbReference type="InterPro" id="IPR013111">
    <property type="entry name" value="EGF_extracell"/>
</dbReference>
<dbReference type="RefSeq" id="XP_007885223.1">
    <property type="nucleotide sequence ID" value="XM_007887032.2"/>
</dbReference>
<evidence type="ECO:0000313" key="17">
    <source>
        <dbReference type="Proteomes" id="UP000314986"/>
    </source>
</evidence>
<evidence type="ECO:0000256" key="2">
    <source>
        <dbReference type="ARBA" id="ARBA00004613"/>
    </source>
</evidence>
<dbReference type="SMART" id="SM00181">
    <property type="entry name" value="EGF"/>
    <property type="match status" value="5"/>
</dbReference>
<dbReference type="InterPro" id="IPR057243">
    <property type="entry name" value="Integrin_I-EGF_CS"/>
</dbReference>
<organism evidence="16 17">
    <name type="scientific">Callorhinchus milii</name>
    <name type="common">Ghost shark</name>
    <dbReference type="NCBI Taxonomy" id="7868"/>
    <lineage>
        <taxon>Eukaryota</taxon>
        <taxon>Metazoa</taxon>
        <taxon>Chordata</taxon>
        <taxon>Craniata</taxon>
        <taxon>Vertebrata</taxon>
        <taxon>Chondrichthyes</taxon>
        <taxon>Holocephali</taxon>
        <taxon>Chimaeriformes</taxon>
        <taxon>Callorhinchidae</taxon>
        <taxon>Callorhinchus</taxon>
    </lineage>
</organism>
<dbReference type="Proteomes" id="UP000314986">
    <property type="component" value="Unassembled WGS sequence"/>
</dbReference>
<dbReference type="FunFam" id="2.10.25.10:FF:000249">
    <property type="entry name" value="Integrin subunit beta like 1"/>
    <property type="match status" value="3"/>
</dbReference>
<dbReference type="GO" id="GO:0007160">
    <property type="term" value="P:cell-matrix adhesion"/>
    <property type="evidence" value="ECO:0007669"/>
    <property type="project" value="TreeGrafter"/>
</dbReference>
<evidence type="ECO:0000256" key="3">
    <source>
        <dbReference type="ARBA" id="ARBA00007449"/>
    </source>
</evidence>
<comment type="subcellular location">
    <subcellularLocation>
        <location evidence="1">Membrane</location>
        <topology evidence="1">Single-pass type I membrane protein</topology>
    </subcellularLocation>
    <subcellularLocation>
        <location evidence="2">Secreted</location>
    </subcellularLocation>
</comment>
<keyword evidence="12" id="KW-1015">Disulfide bond</keyword>
<dbReference type="FunFam" id="2.10.25.10:FF:000175">
    <property type="entry name" value="Integrin subunit beta-like 1"/>
    <property type="match status" value="1"/>
</dbReference>
<dbReference type="GO" id="GO:0005576">
    <property type="term" value="C:extracellular region"/>
    <property type="evidence" value="ECO:0007669"/>
    <property type="project" value="UniProtKB-SubCell"/>
</dbReference>
<dbReference type="GeneID" id="103174590"/>
<keyword evidence="10" id="KW-0401">Integrin</keyword>
<dbReference type="AlphaFoldDB" id="A0A4W3H3P9"/>
<dbReference type="GO" id="GO:0033627">
    <property type="term" value="P:cell adhesion mediated by integrin"/>
    <property type="evidence" value="ECO:0007669"/>
    <property type="project" value="TreeGrafter"/>
</dbReference>
<reference evidence="16" key="4">
    <citation type="submission" date="2025-08" db="UniProtKB">
        <authorList>
            <consortium name="Ensembl"/>
        </authorList>
    </citation>
    <scope>IDENTIFICATION</scope>
</reference>
<dbReference type="Gene3D" id="2.10.25.10">
    <property type="entry name" value="Laminin"/>
    <property type="match status" value="10"/>
</dbReference>
<dbReference type="Pfam" id="PF23106">
    <property type="entry name" value="EGF_Teneurin"/>
    <property type="match status" value="1"/>
</dbReference>
<comment type="similarity">
    <text evidence="3">Belongs to the integrin beta chain family.</text>
</comment>
<evidence type="ECO:0000256" key="8">
    <source>
        <dbReference type="ARBA" id="ARBA00022737"/>
    </source>
</evidence>
<dbReference type="GO" id="GO:0009986">
    <property type="term" value="C:cell surface"/>
    <property type="evidence" value="ECO:0007669"/>
    <property type="project" value="TreeGrafter"/>
</dbReference>
<evidence type="ECO:0000256" key="12">
    <source>
        <dbReference type="ARBA" id="ARBA00023157"/>
    </source>
</evidence>
<feature type="domain" description="EGF-like" evidence="15">
    <location>
        <begin position="177"/>
        <end position="210"/>
    </location>
</feature>
<dbReference type="SUPFAM" id="SSF57196">
    <property type="entry name" value="EGF/Laminin"/>
    <property type="match status" value="7"/>
</dbReference>
<dbReference type="PROSITE" id="PS00243">
    <property type="entry name" value="I_EGF_1"/>
    <property type="match status" value="5"/>
</dbReference>
<evidence type="ECO:0000256" key="6">
    <source>
        <dbReference type="ARBA" id="ARBA00022692"/>
    </source>
</evidence>
<dbReference type="Pfam" id="PF23105">
    <property type="entry name" value="EGF_integrin"/>
    <property type="match status" value="3"/>
</dbReference>
<dbReference type="PANTHER" id="PTHR10082">
    <property type="entry name" value="INTEGRIN BETA SUBUNIT"/>
    <property type="match status" value="1"/>
</dbReference>
<keyword evidence="13" id="KW-0325">Glycoprotein</keyword>
<keyword evidence="4" id="KW-0964">Secreted</keyword>
<keyword evidence="7" id="KW-0732">Signal</keyword>
<keyword evidence="6" id="KW-0812">Transmembrane</keyword>
<dbReference type="GeneTree" id="ENSGT01150000286919"/>
<accession>A0A4W3H3P9</accession>
<reference evidence="17" key="3">
    <citation type="journal article" date="2014" name="Nature">
        <title>Elephant shark genome provides unique insights into gnathostome evolution.</title>
        <authorList>
            <consortium name="International Elephant Shark Genome Sequencing Consortium"/>
            <person name="Venkatesh B."/>
            <person name="Lee A.P."/>
            <person name="Ravi V."/>
            <person name="Maurya A.K."/>
            <person name="Lian M.M."/>
            <person name="Swann J.B."/>
            <person name="Ohta Y."/>
            <person name="Flajnik M.F."/>
            <person name="Sutoh Y."/>
            <person name="Kasahara M."/>
            <person name="Hoon S."/>
            <person name="Gangu V."/>
            <person name="Roy S.W."/>
            <person name="Irimia M."/>
            <person name="Korzh V."/>
            <person name="Kondrychyn I."/>
            <person name="Lim Z.W."/>
            <person name="Tay B.H."/>
            <person name="Tohari S."/>
            <person name="Kong K.W."/>
            <person name="Ho S."/>
            <person name="Lorente-Galdos B."/>
            <person name="Quilez J."/>
            <person name="Marques-Bonet T."/>
            <person name="Raney B.J."/>
            <person name="Ingham P.W."/>
            <person name="Tay A."/>
            <person name="Hillier L.W."/>
            <person name="Minx P."/>
            <person name="Boehm T."/>
            <person name="Wilson R.K."/>
            <person name="Brenner S."/>
            <person name="Warren W.C."/>
        </authorList>
    </citation>
    <scope>NUCLEOTIDE SEQUENCE [LARGE SCALE GENOMIC DNA]</scope>
</reference>
<evidence type="ECO:0000256" key="5">
    <source>
        <dbReference type="ARBA" id="ARBA00022536"/>
    </source>
</evidence>
<protein>
    <recommendedName>
        <fullName evidence="14">Integrin beta-like protein 1</fullName>
    </recommendedName>
</protein>
<dbReference type="FunFam" id="2.10.25.10:FF:000042">
    <property type="entry name" value="Integrin subunit beta-like 1"/>
    <property type="match status" value="2"/>
</dbReference>
<dbReference type="InterPro" id="IPR057073">
    <property type="entry name" value="EGF_integrin_2"/>
</dbReference>
<dbReference type="STRING" id="7868.ENSCMIP00000004669"/>
<name>A0A4W3H3P9_CALMI</name>
<dbReference type="FunFam" id="2.10.25.10:FF:000036">
    <property type="entry name" value="Integrin beta"/>
    <property type="match status" value="1"/>
</dbReference>
<keyword evidence="9" id="KW-1133">Transmembrane helix</keyword>
<dbReference type="GO" id="GO:0098609">
    <property type="term" value="P:cell-cell adhesion"/>
    <property type="evidence" value="ECO:0007669"/>
    <property type="project" value="TreeGrafter"/>
</dbReference>
<dbReference type="OrthoDB" id="9930377at2759"/>
<dbReference type="GO" id="GO:0005178">
    <property type="term" value="F:integrin binding"/>
    <property type="evidence" value="ECO:0007669"/>
    <property type="project" value="TreeGrafter"/>
</dbReference>
<evidence type="ECO:0000259" key="15">
    <source>
        <dbReference type="SMART" id="SM00181"/>
    </source>
</evidence>
<dbReference type="GO" id="GO:0008305">
    <property type="term" value="C:integrin complex"/>
    <property type="evidence" value="ECO:0007669"/>
    <property type="project" value="TreeGrafter"/>
</dbReference>
<dbReference type="OMA" id="CGNDCKK"/>
<evidence type="ECO:0000256" key="14">
    <source>
        <dbReference type="ARBA" id="ARBA00068076"/>
    </source>
</evidence>
<evidence type="ECO:0000256" key="9">
    <source>
        <dbReference type="ARBA" id="ARBA00022989"/>
    </source>
</evidence>
<keyword evidence="11" id="KW-0472">Membrane</keyword>
<dbReference type="Ensembl" id="ENSCMIT00000004844.1">
    <property type="protein sequence ID" value="ENSCMIP00000004669.1"/>
    <property type="gene ID" value="ENSCMIG00000002719.1"/>
</dbReference>
<dbReference type="KEGG" id="cmk:103174590"/>
<proteinExistence type="inferred from homology"/>
<keyword evidence="17" id="KW-1185">Reference proteome</keyword>
<feature type="domain" description="EGF-like" evidence="15">
    <location>
        <begin position="360"/>
        <end position="392"/>
    </location>
</feature>
<dbReference type="GO" id="GO:0007229">
    <property type="term" value="P:integrin-mediated signaling pathway"/>
    <property type="evidence" value="ECO:0007669"/>
    <property type="project" value="UniProtKB-KW"/>
</dbReference>
<feature type="domain" description="EGF-like" evidence="15">
    <location>
        <begin position="268"/>
        <end position="304"/>
    </location>
</feature>
<evidence type="ECO:0000313" key="16">
    <source>
        <dbReference type="Ensembl" id="ENSCMIP00000004669.1"/>
    </source>
</evidence>
<feature type="domain" description="EGF-like" evidence="15">
    <location>
        <begin position="448"/>
        <end position="480"/>
    </location>
</feature>
<keyword evidence="5" id="KW-0245">EGF-like domain</keyword>
<evidence type="ECO:0000256" key="10">
    <source>
        <dbReference type="ARBA" id="ARBA00023037"/>
    </source>
</evidence>
<sequence>MHVDVLVKSVVISLVLVILVFLPQSFSHASRLTSGSCKLSRETSEKHCQSQNGLICSGRGRCVCGVCICSVHEPDKFYGPRCECQNWVCDSYDGIICGGHGNCNCGKCKCDKGWFGDACQYPKTCAIPKKKSNEMCQDLQGVICSNAGTCHCGRCICDNSEDAKLIYGKFCECDDRECIDDETGEICGGHGKCYCGNCYCAPGWHGDKCEFQCDITPRESKRRCSSPDGKICSNRGNCICGECICYDLDPSGDYGDIHGLFCECDERNCLSLYDRYADEFCSGHGQCNCGKCTCKVGWTGKMCEHPVSCPLSLKGSFKKCKGNSDLPCSGRGKCQCGQCTCFPPGDTRVYGKTCECDNRQCEDSEGNFCGGHGICSCDRCICEDGWFGKHCQHVRVCNMTTEMSRSLCESFEGTTCSEKGSCHCGKCICGSPQQWYISGEFCECDDRECDKHEGLICTENGVCNCGNCDCWDGWTGSACEIWIGLEGF</sequence>
<evidence type="ECO:0000256" key="1">
    <source>
        <dbReference type="ARBA" id="ARBA00004479"/>
    </source>
</evidence>
<dbReference type="InterPro" id="IPR000742">
    <property type="entry name" value="EGF"/>
</dbReference>
<evidence type="ECO:0000256" key="4">
    <source>
        <dbReference type="ARBA" id="ARBA00022525"/>
    </source>
</evidence>
<dbReference type="PROSITE" id="PS52047">
    <property type="entry name" value="I_EGF_2"/>
    <property type="match status" value="7"/>
</dbReference>
<dbReference type="Pfam" id="PF07974">
    <property type="entry name" value="EGF_2"/>
    <property type="match status" value="5"/>
</dbReference>
<dbReference type="CTD" id="9358"/>
<reference evidence="17" key="1">
    <citation type="journal article" date="2006" name="Science">
        <title>Ancient noncoding elements conserved in the human genome.</title>
        <authorList>
            <person name="Venkatesh B."/>
            <person name="Kirkness E.F."/>
            <person name="Loh Y.H."/>
            <person name="Halpern A.L."/>
            <person name="Lee A.P."/>
            <person name="Johnson J."/>
            <person name="Dandona N."/>
            <person name="Viswanathan L.D."/>
            <person name="Tay A."/>
            <person name="Venter J.C."/>
            <person name="Strausberg R.L."/>
            <person name="Brenner S."/>
        </authorList>
    </citation>
    <scope>NUCLEOTIDE SEQUENCE [LARGE SCALE GENOMIC DNA]</scope>
</reference>
<dbReference type="InterPro" id="IPR015812">
    <property type="entry name" value="Integrin_bsu"/>
</dbReference>
<gene>
    <name evidence="16" type="primary">itgbl1</name>
</gene>
<feature type="domain" description="EGF-like" evidence="15">
    <location>
        <begin position="88"/>
        <end position="120"/>
    </location>
</feature>
<evidence type="ECO:0000256" key="7">
    <source>
        <dbReference type="ARBA" id="ARBA00022729"/>
    </source>
</evidence>